<reference evidence="3 4" key="1">
    <citation type="submission" date="2024-01" db="EMBL/GenBank/DDBJ databases">
        <title>The complete chloroplast genome sequence of Lithospermum erythrorhizon: insights into the phylogenetic relationship among Boraginaceae species and the maternal lineages of purple gromwells.</title>
        <authorList>
            <person name="Okada T."/>
            <person name="Watanabe K."/>
        </authorList>
    </citation>
    <scope>NUCLEOTIDE SEQUENCE [LARGE SCALE GENOMIC DNA]</scope>
</reference>
<evidence type="ECO:0000256" key="2">
    <source>
        <dbReference type="SAM" id="MobiDB-lite"/>
    </source>
</evidence>
<dbReference type="AlphaFoldDB" id="A0AAV3NRM2"/>
<feature type="region of interest" description="Disordered" evidence="2">
    <location>
        <begin position="188"/>
        <end position="214"/>
    </location>
</feature>
<name>A0AAV3NRM2_LITER</name>
<feature type="coiled-coil region" evidence="1">
    <location>
        <begin position="151"/>
        <end position="178"/>
    </location>
</feature>
<sequence>MTSASTKVIFLDEEIMSSAAEEALAKKAKSALQPPSTRLSKAIVPYSGHLIRSPTACPFLRVRVGTSIELESTHPSLKERNEELTSAKETLAAVQQKCLKLCEESQKGDVEHAKKYTALEAELAKPKGDHASLVKDTDDSHSATEAETKRADDAVARALKAEEKITQWEKELEQWVARRIERFLEGMSVATPEVGTPAEGTETEAGETEDANPE</sequence>
<feature type="compositionally biased region" description="Low complexity" evidence="2">
    <location>
        <begin position="191"/>
        <end position="200"/>
    </location>
</feature>
<proteinExistence type="predicted"/>
<keyword evidence="4" id="KW-1185">Reference proteome</keyword>
<gene>
    <name evidence="3" type="ORF">LIER_35491</name>
</gene>
<organism evidence="3 4">
    <name type="scientific">Lithospermum erythrorhizon</name>
    <name type="common">Purple gromwell</name>
    <name type="synonym">Lithospermum officinale var. erythrorhizon</name>
    <dbReference type="NCBI Taxonomy" id="34254"/>
    <lineage>
        <taxon>Eukaryota</taxon>
        <taxon>Viridiplantae</taxon>
        <taxon>Streptophyta</taxon>
        <taxon>Embryophyta</taxon>
        <taxon>Tracheophyta</taxon>
        <taxon>Spermatophyta</taxon>
        <taxon>Magnoliopsida</taxon>
        <taxon>eudicotyledons</taxon>
        <taxon>Gunneridae</taxon>
        <taxon>Pentapetalae</taxon>
        <taxon>asterids</taxon>
        <taxon>lamiids</taxon>
        <taxon>Boraginales</taxon>
        <taxon>Boraginaceae</taxon>
        <taxon>Boraginoideae</taxon>
        <taxon>Lithospermeae</taxon>
        <taxon>Lithospermum</taxon>
    </lineage>
</organism>
<evidence type="ECO:0000313" key="3">
    <source>
        <dbReference type="EMBL" id="GAA0142000.1"/>
    </source>
</evidence>
<dbReference type="EMBL" id="BAABME010015594">
    <property type="protein sequence ID" value="GAA0142000.1"/>
    <property type="molecule type" value="Genomic_DNA"/>
</dbReference>
<keyword evidence="1" id="KW-0175">Coiled coil</keyword>
<feature type="region of interest" description="Disordered" evidence="2">
    <location>
        <begin position="126"/>
        <end position="151"/>
    </location>
</feature>
<comment type="caution">
    <text evidence="3">The sequence shown here is derived from an EMBL/GenBank/DDBJ whole genome shotgun (WGS) entry which is preliminary data.</text>
</comment>
<protein>
    <submittedName>
        <fullName evidence="3">Uncharacterized protein</fullName>
    </submittedName>
</protein>
<evidence type="ECO:0000256" key="1">
    <source>
        <dbReference type="SAM" id="Coils"/>
    </source>
</evidence>
<dbReference type="Proteomes" id="UP001454036">
    <property type="component" value="Unassembled WGS sequence"/>
</dbReference>
<feature type="compositionally biased region" description="Acidic residues" evidence="2">
    <location>
        <begin position="201"/>
        <end position="214"/>
    </location>
</feature>
<accession>A0AAV3NRM2</accession>
<evidence type="ECO:0000313" key="4">
    <source>
        <dbReference type="Proteomes" id="UP001454036"/>
    </source>
</evidence>